<dbReference type="OrthoDB" id="10250458at2759"/>
<dbReference type="GO" id="GO:0000774">
    <property type="term" value="F:adenyl-nucleotide exchange factor activity"/>
    <property type="evidence" value="ECO:0007669"/>
    <property type="project" value="TreeGrafter"/>
</dbReference>
<proteinExistence type="predicted"/>
<name>A0A8J1YBA3_OWEFU</name>
<gene>
    <name evidence="2" type="ORF">OFUS_LOCUS13345</name>
</gene>
<protein>
    <submittedName>
        <fullName evidence="2">Uncharacterized protein</fullName>
    </submittedName>
</protein>
<dbReference type="InterPro" id="IPR011989">
    <property type="entry name" value="ARM-like"/>
</dbReference>
<dbReference type="AlphaFoldDB" id="A0A8J1YBA3"/>
<comment type="caution">
    <text evidence="2">The sequence shown here is derived from an EMBL/GenBank/DDBJ whole genome shotgun (WGS) entry which is preliminary data.</text>
</comment>
<dbReference type="InterPro" id="IPR050693">
    <property type="entry name" value="Hsp70_NEF-Inhibitors"/>
</dbReference>
<dbReference type="SUPFAM" id="SSF48371">
    <property type="entry name" value="ARM repeat"/>
    <property type="match status" value="1"/>
</dbReference>
<evidence type="ECO:0000313" key="2">
    <source>
        <dbReference type="EMBL" id="CAH1787700.1"/>
    </source>
</evidence>
<evidence type="ECO:0000256" key="1">
    <source>
        <dbReference type="ARBA" id="ARBA00022737"/>
    </source>
</evidence>
<keyword evidence="1" id="KW-0677">Repeat</keyword>
<evidence type="ECO:0000313" key="3">
    <source>
        <dbReference type="Proteomes" id="UP000749559"/>
    </source>
</evidence>
<organism evidence="2 3">
    <name type="scientific">Owenia fusiformis</name>
    <name type="common">Polychaete worm</name>
    <dbReference type="NCBI Taxonomy" id="6347"/>
    <lineage>
        <taxon>Eukaryota</taxon>
        <taxon>Metazoa</taxon>
        <taxon>Spiralia</taxon>
        <taxon>Lophotrochozoa</taxon>
        <taxon>Annelida</taxon>
        <taxon>Polychaeta</taxon>
        <taxon>Sedentaria</taxon>
        <taxon>Canalipalpata</taxon>
        <taxon>Sabellida</taxon>
        <taxon>Oweniida</taxon>
        <taxon>Oweniidae</taxon>
        <taxon>Owenia</taxon>
    </lineage>
</organism>
<dbReference type="InterPro" id="IPR013918">
    <property type="entry name" value="Nucleotide_exch_fac_Fes1"/>
</dbReference>
<dbReference type="PANTHER" id="PTHR19316">
    <property type="entry name" value="PROTEIN FOLDING REGULATOR"/>
    <property type="match status" value="1"/>
</dbReference>
<keyword evidence="3" id="KW-1185">Reference proteome</keyword>
<reference evidence="2" key="1">
    <citation type="submission" date="2022-03" db="EMBL/GenBank/DDBJ databases">
        <authorList>
            <person name="Martin C."/>
        </authorList>
    </citation>
    <scope>NUCLEOTIDE SEQUENCE</scope>
</reference>
<dbReference type="GO" id="GO:0005783">
    <property type="term" value="C:endoplasmic reticulum"/>
    <property type="evidence" value="ECO:0007669"/>
    <property type="project" value="TreeGrafter"/>
</dbReference>
<sequence length="324" mass="36365">MASSGEGGSGDRRDQPRSMQGLLNLAIEAGAPNQQTSGAAPTDAMSQERRTFLNEALSQFTVDFAKQMTEYLQILASDEHDLEVKIHSLDQLTEITEDINNAQDFHKVGGYTLLPSLLQHNEADIRWRSADLIASLVQNNPYCQKEALNTDLDLVTLLLRILDGDDNNQARIKALYALSCLCRENEEALDIFSQKDGFSTLVRAMQSGIQRLQTKAGFLLSSLLISHPKVKDTLCNIGMVDQLIGLLQSEHNSSHEYLMGALLGLISHHDKAIEQCQREPLNFKEFLILRIDEIKPFEEFQEEKDYAEQLLKICFGKQNATVDR</sequence>
<dbReference type="EMBL" id="CAIIXF020000006">
    <property type="protein sequence ID" value="CAH1787700.1"/>
    <property type="molecule type" value="Genomic_DNA"/>
</dbReference>
<dbReference type="PANTHER" id="PTHR19316:SF18">
    <property type="entry name" value="HSP70-BINDING PROTEIN 1"/>
    <property type="match status" value="1"/>
</dbReference>
<dbReference type="InterPro" id="IPR016024">
    <property type="entry name" value="ARM-type_fold"/>
</dbReference>
<dbReference type="Proteomes" id="UP000749559">
    <property type="component" value="Unassembled WGS sequence"/>
</dbReference>
<dbReference type="Pfam" id="PF08609">
    <property type="entry name" value="Fes1"/>
    <property type="match status" value="1"/>
</dbReference>
<dbReference type="Gene3D" id="1.25.10.10">
    <property type="entry name" value="Leucine-rich Repeat Variant"/>
    <property type="match status" value="1"/>
</dbReference>
<accession>A0A8J1YBA3</accession>